<feature type="transmembrane region" description="Helical" evidence="2">
    <location>
        <begin position="87"/>
        <end position="107"/>
    </location>
</feature>
<dbReference type="Proteomes" id="UP000652219">
    <property type="component" value="Unassembled WGS sequence"/>
</dbReference>
<sequence length="226" mass="24543">MSKPLPSRPSDEASPLLSRENADLSHSQPNLSNLSNLSNLRIFRRAVGINSHLSPQDECKLEAGRATALGIYASTIAARRRLRASRIAVSVLLYTCHAVQLVVGAVLTAMGPSAGTHRLGITVLGAVNTVVAGILTLMKGKGLPEKLRRDEVEFRRLQDWIEETEALLVLSVVGETKDEVGELVASAFRRWNLANAKGEDVRPEDYAQEADRGGNQGVTANWLRGR</sequence>
<evidence type="ECO:0000259" key="3">
    <source>
        <dbReference type="Pfam" id="PF18142"/>
    </source>
</evidence>
<dbReference type="PANTHER" id="PTHR38793">
    <property type="entry name" value="SLATT_FUNGAL DOMAIN-CONTAINING PROTEIN-RELATED"/>
    <property type="match status" value="1"/>
</dbReference>
<dbReference type="NCBIfam" id="NF033635">
    <property type="entry name" value="SLATT_fungal"/>
    <property type="match status" value="1"/>
</dbReference>
<organism evidence="4 5">
    <name type="scientific">Colletotrichum sojae</name>
    <dbReference type="NCBI Taxonomy" id="2175907"/>
    <lineage>
        <taxon>Eukaryota</taxon>
        <taxon>Fungi</taxon>
        <taxon>Dikarya</taxon>
        <taxon>Ascomycota</taxon>
        <taxon>Pezizomycotina</taxon>
        <taxon>Sordariomycetes</taxon>
        <taxon>Hypocreomycetidae</taxon>
        <taxon>Glomerellales</taxon>
        <taxon>Glomerellaceae</taxon>
        <taxon>Colletotrichum</taxon>
        <taxon>Colletotrichum orchidearum species complex</taxon>
    </lineage>
</organism>
<reference evidence="4 5" key="1">
    <citation type="journal article" date="2020" name="Phytopathology">
        <title>Genome Sequence Resources of Colletotrichum truncatum, C. plurivorum, C. musicola, and C. sojae: Four Species Pathogenic to Soybean (Glycine max).</title>
        <authorList>
            <person name="Rogerio F."/>
            <person name="Boufleur T.R."/>
            <person name="Ciampi-Guillardi M."/>
            <person name="Sukno S.A."/>
            <person name="Thon M.R."/>
            <person name="Massola Junior N.S."/>
            <person name="Baroncelli R."/>
        </authorList>
    </citation>
    <scope>NUCLEOTIDE SEQUENCE [LARGE SCALE GENOMIC DNA]</scope>
    <source>
        <strain evidence="4 5">LFN0009</strain>
    </source>
</reference>
<comment type="caution">
    <text evidence="4">The sequence shown here is derived from an EMBL/GenBank/DDBJ whole genome shotgun (WGS) entry which is preliminary data.</text>
</comment>
<keyword evidence="5" id="KW-1185">Reference proteome</keyword>
<keyword evidence="2" id="KW-0472">Membrane</keyword>
<dbReference type="Pfam" id="PF18142">
    <property type="entry name" value="SLATT_fungal"/>
    <property type="match status" value="1"/>
</dbReference>
<dbReference type="EMBL" id="WIGN01000037">
    <property type="protein sequence ID" value="KAF6815180.1"/>
    <property type="molecule type" value="Genomic_DNA"/>
</dbReference>
<gene>
    <name evidence="4" type="ORF">CSOJ01_03632</name>
</gene>
<protein>
    <submittedName>
        <fullName evidence="4">C6 transcription factor</fullName>
    </submittedName>
</protein>
<accession>A0A8H6N0R1</accession>
<evidence type="ECO:0000256" key="1">
    <source>
        <dbReference type="SAM" id="MobiDB-lite"/>
    </source>
</evidence>
<evidence type="ECO:0000256" key="2">
    <source>
        <dbReference type="SAM" id="Phobius"/>
    </source>
</evidence>
<feature type="region of interest" description="Disordered" evidence="1">
    <location>
        <begin position="1"/>
        <end position="30"/>
    </location>
</feature>
<keyword evidence="2" id="KW-1133">Transmembrane helix</keyword>
<proteinExistence type="predicted"/>
<evidence type="ECO:0000313" key="4">
    <source>
        <dbReference type="EMBL" id="KAF6815180.1"/>
    </source>
</evidence>
<feature type="domain" description="SMODS and SLOG-associating 2TM effector" evidence="3">
    <location>
        <begin position="77"/>
        <end position="193"/>
    </location>
</feature>
<evidence type="ECO:0000313" key="5">
    <source>
        <dbReference type="Proteomes" id="UP000652219"/>
    </source>
</evidence>
<feature type="transmembrane region" description="Helical" evidence="2">
    <location>
        <begin position="119"/>
        <end position="138"/>
    </location>
</feature>
<name>A0A8H6N0R1_9PEZI</name>
<dbReference type="InterPro" id="IPR041622">
    <property type="entry name" value="SLATT_fungi"/>
</dbReference>
<keyword evidence="2" id="KW-0812">Transmembrane</keyword>
<dbReference type="AlphaFoldDB" id="A0A8H6N0R1"/>
<dbReference type="PANTHER" id="PTHR38793:SF3">
    <property type="entry name" value="SMODS AND SLOG-ASSOCIATING 2TM EFFECTOR DOMAIN-CONTAINING PROTEIN"/>
    <property type="match status" value="1"/>
</dbReference>